<evidence type="ECO:0000313" key="4">
    <source>
        <dbReference type="Proteomes" id="UP000054632"/>
    </source>
</evidence>
<evidence type="ECO:0000313" key="5">
    <source>
        <dbReference type="Proteomes" id="UP000054805"/>
    </source>
</evidence>
<dbReference type="EMBL" id="JYDR01000036">
    <property type="protein sequence ID" value="KRY73269.1"/>
    <property type="molecule type" value="Genomic_DNA"/>
</dbReference>
<sequence>MLHFTTYAAAVTTNVAVGEELTSFIAALRQFLPRKGKTVQICITGIYFGNLLASEMNKRMINDRIESGLRSS</sequence>
<evidence type="ECO:0000313" key="1">
    <source>
        <dbReference type="EMBL" id="KRY73269.1"/>
    </source>
</evidence>
<evidence type="ECO:0000313" key="2">
    <source>
        <dbReference type="EMBL" id="KRZ23511.1"/>
    </source>
</evidence>
<keyword evidence="5" id="KW-1185">Reference proteome</keyword>
<dbReference type="Proteomes" id="UP000054632">
    <property type="component" value="Unassembled WGS sequence"/>
</dbReference>
<protein>
    <submittedName>
        <fullName evidence="2">Uncharacterized protein</fullName>
    </submittedName>
</protein>
<comment type="caution">
    <text evidence="2">The sequence shown here is derived from an EMBL/GenBank/DDBJ whole genome shotgun (WGS) entry which is preliminary data.</text>
</comment>
<dbReference type="EMBL" id="JYDV01000140">
    <property type="protein sequence ID" value="KRZ29454.1"/>
    <property type="molecule type" value="Genomic_DNA"/>
</dbReference>
<proteinExistence type="predicted"/>
<dbReference type="AlphaFoldDB" id="A0A0V1ILQ6"/>
<accession>A0A0V1ILQ6</accession>
<dbReference type="EMBL" id="JYDS01000143">
    <property type="protein sequence ID" value="KRZ23511.1"/>
    <property type="molecule type" value="Genomic_DNA"/>
</dbReference>
<reference evidence="4 5" key="1">
    <citation type="submission" date="2015-01" db="EMBL/GenBank/DDBJ databases">
        <title>Evolution of Trichinella species and genotypes.</title>
        <authorList>
            <person name="Korhonen P.K."/>
            <person name="Edoardo P."/>
            <person name="Giuseppe L.R."/>
            <person name="Gasser R.B."/>
        </authorList>
    </citation>
    <scope>NUCLEOTIDE SEQUENCE [LARGE SCALE GENOMIC DNA]</scope>
    <source>
        <strain evidence="1">ISS13</strain>
        <strain evidence="3">ISS176</strain>
        <strain evidence="2">ISS588</strain>
    </source>
</reference>
<dbReference type="Proteomes" id="UP000054805">
    <property type="component" value="Unassembled WGS sequence"/>
</dbReference>
<evidence type="ECO:0000313" key="3">
    <source>
        <dbReference type="EMBL" id="KRZ29454.1"/>
    </source>
</evidence>
<gene>
    <name evidence="1" type="ORF">T4A_3170</name>
    <name evidence="2" type="ORF">T4B_580</name>
    <name evidence="3" type="ORF">T4C_5173</name>
</gene>
<organism evidence="2 5">
    <name type="scientific">Trichinella pseudospiralis</name>
    <name type="common">Parasitic roundworm</name>
    <dbReference type="NCBI Taxonomy" id="6337"/>
    <lineage>
        <taxon>Eukaryota</taxon>
        <taxon>Metazoa</taxon>
        <taxon>Ecdysozoa</taxon>
        <taxon>Nematoda</taxon>
        <taxon>Enoplea</taxon>
        <taxon>Dorylaimia</taxon>
        <taxon>Trichinellida</taxon>
        <taxon>Trichinellidae</taxon>
        <taxon>Trichinella</taxon>
    </lineage>
</organism>
<name>A0A0V1ILQ6_TRIPS</name>
<dbReference type="Proteomes" id="UP000054826">
    <property type="component" value="Unassembled WGS sequence"/>
</dbReference>